<dbReference type="Gene3D" id="3.40.47.10">
    <property type="match status" value="1"/>
</dbReference>
<keyword evidence="1 5" id="KW-0808">Transferase</keyword>
<dbReference type="InterPro" id="IPR014030">
    <property type="entry name" value="Ketoacyl_synth_N"/>
</dbReference>
<dbReference type="InterPro" id="IPR016039">
    <property type="entry name" value="Thiolase-like"/>
</dbReference>
<dbReference type="PANTHER" id="PTHR43775">
    <property type="entry name" value="FATTY ACID SYNTHASE"/>
    <property type="match status" value="1"/>
</dbReference>
<dbReference type="OrthoDB" id="329835at2759"/>
<dbReference type="InterPro" id="IPR018201">
    <property type="entry name" value="Ketoacyl_synth_AS"/>
</dbReference>
<dbReference type="STRING" id="1047168.A0A0F4G8C9"/>
<evidence type="ECO:0000259" key="6">
    <source>
        <dbReference type="PROSITE" id="PS52004"/>
    </source>
</evidence>
<proteinExistence type="inferred from homology"/>
<feature type="domain" description="Ketosynthase family 3 (KS3)" evidence="6">
    <location>
        <begin position="15"/>
        <end position="446"/>
    </location>
</feature>
<dbReference type="PROSITE" id="PS52019">
    <property type="entry name" value="PKS_MFAS_DH"/>
    <property type="match status" value="1"/>
</dbReference>
<sequence>MTSGTTEAGAIDRRNEPIAIVGMACNLAGGVESPRKFWETMINGEIKLSETIPRSRFNIDAYFREDSLGRPGAIASKGGFFLETDTHAFDAEFFGISAEEAKHMDPQQFRILESVYECLESAGKTLQDIEGTNTAAYIGTFGLDQVIASVRHGYDDRHLHEVAGVDPGLLSARVSYFFDLNGPTYTTNAGCTSSLFALHTAAMALRGGEVPAAIVGGVNLVLGPEAYSSYSKFGIMSPDSMCHSYDARCNGYARAEGSGALYVKLLSDAIRDNDPIRGVVRSIAVTANGMIPDTPLFIPNEAGMAKCLDLAYSQAGLDPAETAYVETHGVGMIPGEIAEAHSIGKFMNNPTRRAKPLPIGSLKPNFGHQEGASGIFILMKAAMMTEAGVIPGHVNFNSAHPAIDLEELNIKPQQQTIDWPSEYSVRRVGACSYGWTGTNVHSLVEAVETLHPEYRLGQRREKADYDHSITRPLLLTFSAVKDSSLQESIVAFAQVADEFYAADLAYTLNLKRTKFDLRAAAVVGTSGSLASDIAHSLKSGSVMKGEGATNIMFSFTEPAPDLTPLACELKQHFPVFSNSIDAIGITIDTSTAIQMALVDLLRDWNIVPSAILQTDTAATKCASSKVQGVPYASADSPHVKDAAVSIDISKVNSLAGLLSLAGELFNAGIPIDLEKINASSSVGWKPFVAVDLPHYVWDHSKTYSDETQANLEFNQSSYPYHELLGRRVYGLSPATMVWRNKLSFHDLPDKMPPTPKPKPATTIGTAEFISIVVEALHQGFGDAPNSGWTMRNFKVFQPLNYENDVNLVEVHTSITETSDASYKITIQSVREGVWTKLCEASVSEPSDRADSPLHDTQVAAIRINTGMNKSAAKGDEVQNATTAFDLDSKLEGQKLPELYHVHPSLVSAALEVAVQHAVELGPNRESLSALSLEGLTVFETQSTLGGKFSITRISNDTIEVSTGGGHDAKPVVCLQGVHA</sequence>
<reference evidence="8 9" key="1">
    <citation type="submission" date="2015-03" db="EMBL/GenBank/DDBJ databases">
        <title>RNA-seq based gene annotation and comparative genomics of four Zymoseptoria species reveal species-specific pathogenicity related genes and transposable element activity.</title>
        <authorList>
            <person name="Grandaubert J."/>
            <person name="Bhattacharyya A."/>
            <person name="Stukenbrock E.H."/>
        </authorList>
    </citation>
    <scope>NUCLEOTIDE SEQUENCE [LARGE SCALE GENOMIC DNA]</scope>
    <source>
        <strain evidence="8 9">Zb18110</strain>
    </source>
</reference>
<dbReference type="SMART" id="SM00825">
    <property type="entry name" value="PKS_KS"/>
    <property type="match status" value="1"/>
</dbReference>
<dbReference type="Gene3D" id="3.30.70.3290">
    <property type="match status" value="1"/>
</dbReference>
<dbReference type="GO" id="GO:0006633">
    <property type="term" value="P:fatty acid biosynthetic process"/>
    <property type="evidence" value="ECO:0007669"/>
    <property type="project" value="InterPro"/>
</dbReference>
<dbReference type="GO" id="GO:0004315">
    <property type="term" value="F:3-oxoacyl-[acyl-carrier-protein] synthase activity"/>
    <property type="evidence" value="ECO:0007669"/>
    <property type="project" value="InterPro"/>
</dbReference>
<dbReference type="Pfam" id="PF02801">
    <property type="entry name" value="Ketoacyl-synt_C"/>
    <property type="match status" value="1"/>
</dbReference>
<evidence type="ECO:0000256" key="2">
    <source>
        <dbReference type="ARBA" id="ARBA00023002"/>
    </source>
</evidence>
<evidence type="ECO:0000313" key="9">
    <source>
        <dbReference type="Proteomes" id="UP000033647"/>
    </source>
</evidence>
<feature type="region of interest" description="N-terminal hotdog fold" evidence="4">
    <location>
        <begin position="721"/>
        <end position="849"/>
    </location>
</feature>
<dbReference type="InterPro" id="IPR050091">
    <property type="entry name" value="PKS_NRPS_Biosynth_Enz"/>
</dbReference>
<dbReference type="Pfam" id="PF00109">
    <property type="entry name" value="ketoacyl-synt"/>
    <property type="match status" value="1"/>
</dbReference>
<dbReference type="InterPro" id="IPR020841">
    <property type="entry name" value="PKS_Beta-ketoAc_synthase_dom"/>
</dbReference>
<evidence type="ECO:0000256" key="5">
    <source>
        <dbReference type="RuleBase" id="RU003694"/>
    </source>
</evidence>
<dbReference type="InterPro" id="IPR042104">
    <property type="entry name" value="PKS_dehydratase_sf"/>
</dbReference>
<name>A0A0F4G8C9_9PEZI</name>
<dbReference type="EMBL" id="LAFY01004242">
    <property type="protein sequence ID" value="KJX93616.1"/>
    <property type="molecule type" value="Genomic_DNA"/>
</dbReference>
<comment type="caution">
    <text evidence="4">Lacks conserved residue(s) required for the propagation of feature annotation.</text>
</comment>
<dbReference type="SUPFAM" id="SSF53901">
    <property type="entry name" value="Thiolase-like"/>
    <property type="match status" value="1"/>
</dbReference>
<dbReference type="CDD" id="cd00833">
    <property type="entry name" value="PKS"/>
    <property type="match status" value="1"/>
</dbReference>
<dbReference type="GO" id="GO:0044550">
    <property type="term" value="P:secondary metabolite biosynthetic process"/>
    <property type="evidence" value="ECO:0007669"/>
    <property type="project" value="TreeGrafter"/>
</dbReference>
<comment type="caution">
    <text evidence="8">The sequence shown here is derived from an EMBL/GenBank/DDBJ whole genome shotgun (WGS) entry which is preliminary data.</text>
</comment>
<dbReference type="PROSITE" id="PS00606">
    <property type="entry name" value="KS3_1"/>
    <property type="match status" value="1"/>
</dbReference>
<accession>A0A0F4G8C9</accession>
<dbReference type="InterPro" id="IPR049900">
    <property type="entry name" value="PKS_mFAS_DH"/>
</dbReference>
<dbReference type="Proteomes" id="UP000033647">
    <property type="component" value="Unassembled WGS sequence"/>
</dbReference>
<protein>
    <submittedName>
        <fullName evidence="8">Uncharacterized protein</fullName>
    </submittedName>
</protein>
<dbReference type="GO" id="GO:0004312">
    <property type="term" value="F:fatty acid synthase activity"/>
    <property type="evidence" value="ECO:0007669"/>
    <property type="project" value="TreeGrafter"/>
</dbReference>
<keyword evidence="9" id="KW-1185">Reference proteome</keyword>
<dbReference type="PANTHER" id="PTHR43775:SF29">
    <property type="entry name" value="ASPERFURANONE POLYKETIDE SYNTHASE AFOG-RELATED"/>
    <property type="match status" value="1"/>
</dbReference>
<comment type="similarity">
    <text evidence="5">Belongs to the thiolase-like superfamily. Beta-ketoacyl-ACP synthases family.</text>
</comment>
<keyword evidence="2" id="KW-0560">Oxidoreductase</keyword>
<evidence type="ECO:0000256" key="1">
    <source>
        <dbReference type="ARBA" id="ARBA00022679"/>
    </source>
</evidence>
<dbReference type="InterPro" id="IPR014031">
    <property type="entry name" value="Ketoacyl_synth_C"/>
</dbReference>
<gene>
    <name evidence="8" type="ORF">TI39_contig4283g00012</name>
</gene>
<keyword evidence="3" id="KW-0511">Multifunctional enzyme</keyword>
<dbReference type="AlphaFoldDB" id="A0A0F4G8C9"/>
<evidence type="ECO:0000256" key="3">
    <source>
        <dbReference type="ARBA" id="ARBA00023268"/>
    </source>
</evidence>
<dbReference type="Gene3D" id="3.10.129.110">
    <property type="entry name" value="Polyketide synthase dehydratase"/>
    <property type="match status" value="1"/>
</dbReference>
<feature type="region of interest" description="C-terminal hotdog fold" evidence="4">
    <location>
        <begin position="895"/>
        <end position="979"/>
    </location>
</feature>
<evidence type="ECO:0000313" key="8">
    <source>
        <dbReference type="EMBL" id="KJX93616.1"/>
    </source>
</evidence>
<evidence type="ECO:0000259" key="7">
    <source>
        <dbReference type="PROSITE" id="PS52019"/>
    </source>
</evidence>
<dbReference type="PROSITE" id="PS52004">
    <property type="entry name" value="KS3_2"/>
    <property type="match status" value="1"/>
</dbReference>
<evidence type="ECO:0000256" key="4">
    <source>
        <dbReference type="PROSITE-ProRule" id="PRU01363"/>
    </source>
</evidence>
<dbReference type="GO" id="GO:0016491">
    <property type="term" value="F:oxidoreductase activity"/>
    <property type="evidence" value="ECO:0007669"/>
    <property type="project" value="UniProtKB-KW"/>
</dbReference>
<organism evidence="8 9">
    <name type="scientific">Zymoseptoria brevis</name>
    <dbReference type="NCBI Taxonomy" id="1047168"/>
    <lineage>
        <taxon>Eukaryota</taxon>
        <taxon>Fungi</taxon>
        <taxon>Dikarya</taxon>
        <taxon>Ascomycota</taxon>
        <taxon>Pezizomycotina</taxon>
        <taxon>Dothideomycetes</taxon>
        <taxon>Dothideomycetidae</taxon>
        <taxon>Mycosphaerellales</taxon>
        <taxon>Mycosphaerellaceae</taxon>
        <taxon>Zymoseptoria</taxon>
    </lineage>
</organism>
<feature type="domain" description="PKS/mFAS DH" evidence="7">
    <location>
        <begin position="721"/>
        <end position="979"/>
    </location>
</feature>